<dbReference type="Gene3D" id="3.20.20.70">
    <property type="entry name" value="Aldolase class I"/>
    <property type="match status" value="2"/>
</dbReference>
<evidence type="ECO:0000256" key="14">
    <source>
        <dbReference type="ARBA" id="ARBA00022962"/>
    </source>
</evidence>
<gene>
    <name evidence="26" type="primary">gltB</name>
    <name evidence="26" type="ORF">NAF29_17100</name>
</gene>
<evidence type="ECO:0000256" key="22">
    <source>
        <dbReference type="ARBA" id="ARBA00053198"/>
    </source>
</evidence>
<dbReference type="InterPro" id="IPR029055">
    <property type="entry name" value="Ntn_hydrolases_N"/>
</dbReference>
<keyword evidence="11" id="KW-0479">Metal-binding</keyword>
<dbReference type="GO" id="GO:0004355">
    <property type="term" value="F:glutamate synthase (NADPH) activity"/>
    <property type="evidence" value="ECO:0007669"/>
    <property type="project" value="UniProtKB-EC"/>
</dbReference>
<evidence type="ECO:0000256" key="24">
    <source>
        <dbReference type="ARBA" id="ARBA00079921"/>
    </source>
</evidence>
<dbReference type="CDD" id="cd00713">
    <property type="entry name" value="GltS"/>
    <property type="match status" value="1"/>
</dbReference>
<evidence type="ECO:0000256" key="5">
    <source>
        <dbReference type="ARBA" id="ARBA00004909"/>
    </source>
</evidence>
<dbReference type="CDD" id="cd02808">
    <property type="entry name" value="GltS_FMN"/>
    <property type="match status" value="1"/>
</dbReference>
<keyword evidence="13" id="KW-0521">NADP</keyword>
<keyword evidence="15 26" id="KW-0560">Oxidoreductase</keyword>
<comment type="pathway">
    <text evidence="20">Amino-acid biosynthesis; L-glutamate biosynthesis via GLT pathway; L-glutamate from 2-oxoglutarate and L-glutamine (NADP(+) route): step 1/1.</text>
</comment>
<evidence type="ECO:0000256" key="6">
    <source>
        <dbReference type="ARBA" id="ARBA00009716"/>
    </source>
</evidence>
<dbReference type="FunFam" id="3.60.20.10:FF:000001">
    <property type="entry name" value="Glutamate synthase, large subunit"/>
    <property type="match status" value="1"/>
</dbReference>
<comment type="cofactor">
    <cofactor evidence="2">
        <name>[3Fe-4S] cluster</name>
        <dbReference type="ChEBI" id="CHEBI:21137"/>
    </cofactor>
</comment>
<feature type="domain" description="Glutamine amidotransferase type-2" evidence="25">
    <location>
        <begin position="13"/>
        <end position="403"/>
    </location>
</feature>
<dbReference type="PANTHER" id="PTHR11938">
    <property type="entry name" value="FAD NADPH DEHYDROGENASE/OXIDOREDUCTASE"/>
    <property type="match status" value="1"/>
</dbReference>
<comment type="cofactor">
    <cofactor evidence="1">
        <name>FMN</name>
        <dbReference type="ChEBI" id="CHEBI:58210"/>
    </cofactor>
</comment>
<organism evidence="26 27">
    <name type="scientific">Echinimonas agarilytica</name>
    <dbReference type="NCBI Taxonomy" id="1215918"/>
    <lineage>
        <taxon>Bacteria</taxon>
        <taxon>Pseudomonadati</taxon>
        <taxon>Pseudomonadota</taxon>
        <taxon>Gammaproteobacteria</taxon>
        <taxon>Alteromonadales</taxon>
        <taxon>Echinimonadaceae</taxon>
        <taxon>Echinimonas</taxon>
    </lineage>
</organism>
<dbReference type="NCBIfam" id="NF008730">
    <property type="entry name" value="PRK11750.1"/>
    <property type="match status" value="1"/>
</dbReference>
<keyword evidence="18" id="KW-0314">Glutamate biosynthesis</keyword>
<dbReference type="FunFam" id="3.20.20.70:FF:000109">
    <property type="entry name" value="Glutamate synthase, large subunit"/>
    <property type="match status" value="1"/>
</dbReference>
<dbReference type="FunFam" id="2.160.20.60:FF:000002">
    <property type="entry name" value="Glutamate synthase, large subunit"/>
    <property type="match status" value="1"/>
</dbReference>
<dbReference type="InterPro" id="IPR013785">
    <property type="entry name" value="Aldolase_TIM"/>
</dbReference>
<evidence type="ECO:0000259" key="25">
    <source>
        <dbReference type="PROSITE" id="PS51278"/>
    </source>
</evidence>
<evidence type="ECO:0000256" key="1">
    <source>
        <dbReference type="ARBA" id="ARBA00001917"/>
    </source>
</evidence>
<keyword evidence="17" id="KW-0411">Iron-sulfur</keyword>
<evidence type="ECO:0000256" key="17">
    <source>
        <dbReference type="ARBA" id="ARBA00023014"/>
    </source>
</evidence>
<keyword evidence="19" id="KW-0003">3Fe-4S</keyword>
<evidence type="ECO:0000256" key="16">
    <source>
        <dbReference type="ARBA" id="ARBA00023004"/>
    </source>
</evidence>
<comment type="function">
    <text evidence="22">Catalyzes the conversion of L-glutamine and 2-oxoglutarate into two molecules of L-glutamate.</text>
</comment>
<dbReference type="InterPro" id="IPR006982">
    <property type="entry name" value="Glu_synth_centr_N"/>
</dbReference>
<dbReference type="EMBL" id="JAMQGP010000010">
    <property type="protein sequence ID" value="MCM2681368.1"/>
    <property type="molecule type" value="Genomic_DNA"/>
</dbReference>
<comment type="catalytic activity">
    <reaction evidence="21">
        <text>2 L-glutamate + NADP(+) = L-glutamine + 2-oxoglutarate + NADPH + H(+)</text>
        <dbReference type="Rhea" id="RHEA:15501"/>
        <dbReference type="ChEBI" id="CHEBI:15378"/>
        <dbReference type="ChEBI" id="CHEBI:16810"/>
        <dbReference type="ChEBI" id="CHEBI:29985"/>
        <dbReference type="ChEBI" id="CHEBI:57783"/>
        <dbReference type="ChEBI" id="CHEBI:58349"/>
        <dbReference type="ChEBI" id="CHEBI:58359"/>
        <dbReference type="EC" id="1.4.1.13"/>
    </reaction>
</comment>
<dbReference type="EC" id="1.4.1.13" evidence="7"/>
<dbReference type="Proteomes" id="UP001165393">
    <property type="component" value="Unassembled WGS sequence"/>
</dbReference>
<evidence type="ECO:0000256" key="19">
    <source>
        <dbReference type="ARBA" id="ARBA00023291"/>
    </source>
</evidence>
<evidence type="ECO:0000256" key="8">
    <source>
        <dbReference type="ARBA" id="ARBA00022605"/>
    </source>
</evidence>
<keyword evidence="10" id="KW-0288">FMN</keyword>
<keyword evidence="16" id="KW-0408">Iron</keyword>
<evidence type="ECO:0000256" key="18">
    <source>
        <dbReference type="ARBA" id="ARBA00023164"/>
    </source>
</evidence>
<evidence type="ECO:0000256" key="9">
    <source>
        <dbReference type="ARBA" id="ARBA00022630"/>
    </source>
</evidence>
<evidence type="ECO:0000256" key="10">
    <source>
        <dbReference type="ARBA" id="ARBA00022643"/>
    </source>
</evidence>
<dbReference type="GO" id="GO:0006537">
    <property type="term" value="P:glutamate biosynthetic process"/>
    <property type="evidence" value="ECO:0007669"/>
    <property type="project" value="UniProtKB-KW"/>
</dbReference>
<dbReference type="InterPro" id="IPR050711">
    <property type="entry name" value="ET-N_metabolism_enzyme"/>
</dbReference>
<evidence type="ECO:0000256" key="23">
    <source>
        <dbReference type="ARBA" id="ARBA00072108"/>
    </source>
</evidence>
<comment type="cofactor">
    <cofactor evidence="3">
        <name>FAD</name>
        <dbReference type="ChEBI" id="CHEBI:57692"/>
    </cofactor>
</comment>
<dbReference type="SUPFAM" id="SSF56235">
    <property type="entry name" value="N-terminal nucleophile aminohydrolases (Ntn hydrolases)"/>
    <property type="match status" value="1"/>
</dbReference>
<dbReference type="PROSITE" id="PS51278">
    <property type="entry name" value="GATASE_TYPE_2"/>
    <property type="match status" value="1"/>
</dbReference>
<dbReference type="Pfam" id="PF01493">
    <property type="entry name" value="GXGXG"/>
    <property type="match status" value="1"/>
</dbReference>
<dbReference type="RefSeq" id="WP_251262849.1">
    <property type="nucleotide sequence ID" value="NZ_JAMQGP010000010.1"/>
</dbReference>
<dbReference type="Pfam" id="PF04898">
    <property type="entry name" value="Glu_syn_central"/>
    <property type="match status" value="1"/>
</dbReference>
<evidence type="ECO:0000313" key="27">
    <source>
        <dbReference type="Proteomes" id="UP001165393"/>
    </source>
</evidence>
<dbReference type="InterPro" id="IPR017932">
    <property type="entry name" value="GATase_2_dom"/>
</dbReference>
<dbReference type="InterPro" id="IPR036485">
    <property type="entry name" value="Glu_synth_asu_C_sf"/>
</dbReference>
<dbReference type="InterPro" id="IPR002932">
    <property type="entry name" value="Glu_synthdom"/>
</dbReference>
<comment type="pathway">
    <text evidence="4">Energy metabolism; nitrogen metabolism.</text>
</comment>
<dbReference type="SUPFAM" id="SSF69336">
    <property type="entry name" value="Alpha subunit of glutamate synthase, C-terminal domain"/>
    <property type="match status" value="1"/>
</dbReference>
<evidence type="ECO:0000256" key="12">
    <source>
        <dbReference type="ARBA" id="ARBA00022827"/>
    </source>
</evidence>
<evidence type="ECO:0000256" key="15">
    <source>
        <dbReference type="ARBA" id="ARBA00023002"/>
    </source>
</evidence>
<evidence type="ECO:0000313" key="26">
    <source>
        <dbReference type="EMBL" id="MCM2681368.1"/>
    </source>
</evidence>
<dbReference type="CDD" id="cd00982">
    <property type="entry name" value="gltB_C"/>
    <property type="match status" value="1"/>
</dbReference>
<sequence length="1487" mass="162771">MSLYDPTLTKDNCGFGLIAQMEGKPSHRLVRTAISALDRMQHRGAIAADGKTGDGCGLLMSKPETFFKAVAEENGWNLSRRFGVGMMFLSTDPIKAAYSREVVAEELQKETFEVAGWREVPTNTDILGEIALSTMPAIEHVFVNANPGWRKEDVERRLYMARRRIEKRLAEDKQFYICSLSNLVTIYKGLMMPVDLPNFYLDLADLRMQTSICLFHQRFSTNTSPQWPLAQPFRYLAHNGEINTIEGNRQWARARSYKFTSPLIPDLQDAAPFVNESGSDSSSLDNMLELFLSGGMDLFRAMRLLVPPAWQAHPNMDDDLKAFYDFNSMHMEPWDGPAGIVMSNGRHAACNLDRNGLRPARYVITRDGFITLASEVGIWDYEPDEVREKGRVGPGELLVIDTQTGKLWRSYEIDEDLKSRMPYKDWLSKHVKRLLPADQFDAEETDRRSLDDDGLKVHQKMFGYSNEEVDQVISVLGEQGQEATGSMGDDTPMAVLSSKNRSIYDYFRQKFAQVTNPPIDPLRENHVMSLATCIGSEQNIFNETLGHARRVLFESPILLYSDLLQLTQLGEEHYYHQVIDLNYDPAQESLEQAVVRICDEAEAHARSNAVLVILSDRGLEQGKLPVPAAMATGAVQKRLVDESLRCDTNIVVETGSARDPHQFAVLLGFGATAVYPYLAYETLAALAEAGTLSVDKHTALMNFRKGINKGLYKIMSKMGISTIASYRCSQLFEAVGIHDDVIEMCFKGVTARIQGANFEDFQQDTVNLARLAWIPRKSLEQGGLLKYVHNGEYHAYNPDVVNTLQKAVTSGDRVHYDAYADLVNNRPISSLRDLLALKSDIEPISIDQVEPVEALYPRFDTAAMSIGALSPEAHEALAIAMNRLGGNSNSGEGGEDPARFNSERVSNIKQIASGRFGVTPHYLVNAKVLQIKVAQGAKPGEGGQLPGKKVSQSIAKLRFSVPGVTLISPPPHHDIYSIEDLAQLIFDLKQVNPDALVSVKLVSEPGVGTIATGVAKAYADLVTVSGYDGGTGASPLTSVKYAGSPWELGLVETQQALVENGLRDKIRLQVDGGLKTGLDVIKGAILGAESFGFGTGPMVALGCKYLRICHLNNCATGVATQNEKLRDEHFIGLPEMVMNYFKFVAQEVREIMASLGVAKLTDLIGRTDLLEALEGTTAKQAKLDLSDVLEAPVSPEGKEVFWQHVNTPYDKAELNEQIVTDAKEAIANKSGGTFSYSVRNTDRSVGARISGEVAKLWGNQGMASDPIRINLTGTAGQSFGVWNAGGIEMFLTGDANDYVGKGMTGGKLVIAAPKGSEFVSAKSTIVGNTCLYGATGGRLYAAGRGGERFGVRNSGSIAVVEGVGDNGLEYMTGGIVTVLGKTGVNFGAGMTGGFAYVYDEDGRFNERLNPELVEALSVSELAIHKEHLKETLEQHLALTGSERAATLLADFDNVVSQVYLVKPIAAKLEDLLGTSSRQEPELRVVAQ</sequence>
<protein>
    <recommendedName>
        <fullName evidence="23">Glutamate synthase [NADPH] large chain</fullName>
        <ecNumber evidence="7">1.4.1.13</ecNumber>
    </recommendedName>
    <alternativeName>
        <fullName evidence="24">Glutamate synthase subunit alpha</fullName>
    </alternativeName>
</protein>
<comment type="caution">
    <text evidence="26">The sequence shown here is derived from an EMBL/GenBank/DDBJ whole genome shotgun (WGS) entry which is preliminary data.</text>
</comment>
<dbReference type="PANTHER" id="PTHR11938:SF148">
    <property type="entry name" value="GLUTAMATE SYNTHASE [NADPH] LARGE CHAIN"/>
    <property type="match status" value="1"/>
</dbReference>
<reference evidence="26 27" key="1">
    <citation type="journal article" date="2013" name="Antonie Van Leeuwenhoek">
        <title>Echinimonas agarilytica gen. nov., sp. nov., a new gammaproteobacterium isolated from the sea urchin Strongylocentrotus intermedius.</title>
        <authorList>
            <person name="Nedashkovskaya O.I."/>
            <person name="Stenkova A.M."/>
            <person name="Zhukova N.V."/>
            <person name="Van Trappen S."/>
            <person name="Lee J.S."/>
            <person name="Kim S.B."/>
        </authorList>
    </citation>
    <scope>NUCLEOTIDE SEQUENCE [LARGE SCALE GENOMIC DNA]</scope>
    <source>
        <strain evidence="26 27">KMM 6351</strain>
    </source>
</reference>
<dbReference type="InterPro" id="IPR002489">
    <property type="entry name" value="Glu_synth_asu_C"/>
</dbReference>
<dbReference type="SUPFAM" id="SSF51395">
    <property type="entry name" value="FMN-linked oxidoreductases"/>
    <property type="match status" value="1"/>
</dbReference>
<evidence type="ECO:0000256" key="20">
    <source>
        <dbReference type="ARBA" id="ARBA00037898"/>
    </source>
</evidence>
<name>A0AA42B9D8_9GAMM</name>
<keyword evidence="8" id="KW-0028">Amino-acid biosynthesis</keyword>
<dbReference type="Pfam" id="PF01645">
    <property type="entry name" value="Glu_synthase"/>
    <property type="match status" value="1"/>
</dbReference>
<dbReference type="Pfam" id="PF00310">
    <property type="entry name" value="GATase_2"/>
    <property type="match status" value="1"/>
</dbReference>
<comment type="pathway">
    <text evidence="5">Nitrogen metabolism.</text>
</comment>
<accession>A0AA42B9D8</accession>
<evidence type="ECO:0000256" key="7">
    <source>
        <dbReference type="ARBA" id="ARBA00012079"/>
    </source>
</evidence>
<keyword evidence="9" id="KW-0285">Flavoprotein</keyword>
<dbReference type="Gene3D" id="3.60.20.10">
    <property type="entry name" value="Glutamine Phosphoribosylpyrophosphate, subunit 1, domain 1"/>
    <property type="match status" value="1"/>
</dbReference>
<dbReference type="GO" id="GO:0046872">
    <property type="term" value="F:metal ion binding"/>
    <property type="evidence" value="ECO:0007669"/>
    <property type="project" value="UniProtKB-KW"/>
</dbReference>
<proteinExistence type="inferred from homology"/>
<evidence type="ECO:0000256" key="11">
    <source>
        <dbReference type="ARBA" id="ARBA00022723"/>
    </source>
</evidence>
<evidence type="ECO:0000256" key="3">
    <source>
        <dbReference type="ARBA" id="ARBA00001974"/>
    </source>
</evidence>
<evidence type="ECO:0000256" key="2">
    <source>
        <dbReference type="ARBA" id="ARBA00001927"/>
    </source>
</evidence>
<dbReference type="Gene3D" id="2.160.20.60">
    <property type="entry name" value="Glutamate synthase, alpha subunit, C-terminal domain"/>
    <property type="match status" value="1"/>
</dbReference>
<keyword evidence="12" id="KW-0274">FAD</keyword>
<dbReference type="FunFam" id="3.20.20.70:FF:000061">
    <property type="entry name" value="Glutamate synthase large subunit"/>
    <property type="match status" value="1"/>
</dbReference>
<dbReference type="GO" id="GO:0051538">
    <property type="term" value="F:3 iron, 4 sulfur cluster binding"/>
    <property type="evidence" value="ECO:0007669"/>
    <property type="project" value="UniProtKB-KW"/>
</dbReference>
<comment type="similarity">
    <text evidence="6">Belongs to the glutamate synthase family.</text>
</comment>
<evidence type="ECO:0000256" key="4">
    <source>
        <dbReference type="ARBA" id="ARBA00004802"/>
    </source>
</evidence>
<evidence type="ECO:0000256" key="21">
    <source>
        <dbReference type="ARBA" id="ARBA00048151"/>
    </source>
</evidence>
<evidence type="ECO:0000256" key="13">
    <source>
        <dbReference type="ARBA" id="ARBA00022857"/>
    </source>
</evidence>
<keyword evidence="27" id="KW-1185">Reference proteome</keyword>
<keyword evidence="14" id="KW-0315">Glutamine amidotransferase</keyword>
<dbReference type="GO" id="GO:0019676">
    <property type="term" value="P:ammonia assimilation cycle"/>
    <property type="evidence" value="ECO:0007669"/>
    <property type="project" value="TreeGrafter"/>
</dbReference>